<evidence type="ECO:0000256" key="3">
    <source>
        <dbReference type="ARBA" id="ARBA00022448"/>
    </source>
</evidence>
<keyword evidence="5 9" id="KW-0997">Cell inner membrane</keyword>
<feature type="coiled-coil region" evidence="10">
    <location>
        <begin position="187"/>
        <end position="221"/>
    </location>
</feature>
<evidence type="ECO:0000256" key="5">
    <source>
        <dbReference type="ARBA" id="ARBA00022519"/>
    </source>
</evidence>
<dbReference type="PANTHER" id="PTHR30386">
    <property type="entry name" value="MEMBRANE FUSION SUBUNIT OF EMRAB-TOLC MULTIDRUG EFFLUX PUMP"/>
    <property type="match status" value="1"/>
</dbReference>
<evidence type="ECO:0000313" key="14">
    <source>
        <dbReference type="Proteomes" id="UP000239866"/>
    </source>
</evidence>
<name>A0A2T1K4H0_9GAMM</name>
<evidence type="ECO:0000256" key="4">
    <source>
        <dbReference type="ARBA" id="ARBA00022475"/>
    </source>
</evidence>
<dbReference type="GO" id="GO:0005886">
    <property type="term" value="C:plasma membrane"/>
    <property type="evidence" value="ECO:0007669"/>
    <property type="project" value="UniProtKB-SubCell"/>
</dbReference>
<dbReference type="EMBL" id="PXNP01000110">
    <property type="protein sequence ID" value="PSF04653.1"/>
    <property type="molecule type" value="Genomic_DNA"/>
</dbReference>
<proteinExistence type="inferred from homology"/>
<keyword evidence="7 9" id="KW-1133">Transmembrane helix</keyword>
<dbReference type="Pfam" id="PF25994">
    <property type="entry name" value="HH_AprE"/>
    <property type="match status" value="1"/>
</dbReference>
<comment type="similarity">
    <text evidence="2 9">Belongs to the membrane fusion protein (MFP) (TC 8.A.1) family.</text>
</comment>
<feature type="domain" description="AprE-like long alpha-helical hairpin" evidence="11">
    <location>
        <begin position="141"/>
        <end position="322"/>
    </location>
</feature>
<accession>A0A2T1K4H0</accession>
<reference evidence="13 14" key="1">
    <citation type="submission" date="2018-03" db="EMBL/GenBank/DDBJ databases">
        <title>Marinobacter brunus sp. nov., a marine bacterium of Gamma-proteobacteria isolated from the surface seawater of the South China Sea.</title>
        <authorList>
            <person name="Cheng H."/>
            <person name="Wu Y.-H."/>
            <person name="Xamxidin M."/>
            <person name="Xu X.-W."/>
        </authorList>
    </citation>
    <scope>NUCLEOTIDE SEQUENCE [LARGE SCALE GENOMIC DNA]</scope>
    <source>
        <strain evidence="13 14">NH169-3</strain>
    </source>
</reference>
<feature type="coiled-coil region" evidence="10">
    <location>
        <begin position="253"/>
        <end position="287"/>
    </location>
</feature>
<dbReference type="SUPFAM" id="SSF111369">
    <property type="entry name" value="HlyD-like secretion proteins"/>
    <property type="match status" value="1"/>
</dbReference>
<dbReference type="PANTHER" id="PTHR30386:SF26">
    <property type="entry name" value="TRANSPORT PROTEIN COMB"/>
    <property type="match status" value="1"/>
</dbReference>
<organism evidence="13 14">
    <name type="scientific">Marinobacter fuscus</name>
    <dbReference type="NCBI Taxonomy" id="2109942"/>
    <lineage>
        <taxon>Bacteria</taxon>
        <taxon>Pseudomonadati</taxon>
        <taxon>Pseudomonadota</taxon>
        <taxon>Gammaproteobacteria</taxon>
        <taxon>Pseudomonadales</taxon>
        <taxon>Marinobacteraceae</taxon>
        <taxon>Marinobacter</taxon>
    </lineage>
</organism>
<sequence length="474" mass="51887">MSGGAEQIEQKGFSGLERLTSSGERSGRVAGVLMSPLLSRLPQERGDWAQEAEFSIIESREPGARGLLYIILVVFISLLVWASLATIEEVARGEGKVIPASQLQVVQSTDGGVVRELYVREGDRVSAGDLLVKIDPTRFVASFQETEVRIFALQAKVDRLTALLTDVDWQPGEASTPARQAVIRREKAFFTESLNEYEQRLTVAREQLSQQQRGLQEAQAKTRAASRAVQLSRQELNVTRPLLASGAVSEVELLRLERDLAAALGELRRAEAETERQRAAVEEAEAKIGEVRHAARNRWRTELSDASAELGGLKEGAVALADRVKAAELRAPVSGTVQRVLYNTTGGVIAQGDAVIEIVPADDRLLIEAKIAPRDIAFLRPGLPAMIKLHAYDFSIYGGIPAQVQHISADTITDRNENTYYLVRAITDEKALSDHLEVMPGMTAQLDIITGERSVLAYLLKPVLRAKANALGER</sequence>
<dbReference type="RefSeq" id="WP_106765595.1">
    <property type="nucleotide sequence ID" value="NZ_PXNP01000110.1"/>
</dbReference>
<keyword evidence="6 9" id="KW-0812">Transmembrane</keyword>
<evidence type="ECO:0000256" key="6">
    <source>
        <dbReference type="ARBA" id="ARBA00022692"/>
    </source>
</evidence>
<keyword evidence="8 9" id="KW-0472">Membrane</keyword>
<dbReference type="NCBIfam" id="TIGR01843">
    <property type="entry name" value="type_I_hlyD"/>
    <property type="match status" value="1"/>
</dbReference>
<keyword evidence="14" id="KW-1185">Reference proteome</keyword>
<dbReference type="InterPro" id="IPR050739">
    <property type="entry name" value="MFP"/>
</dbReference>
<feature type="domain" description="AprE-like beta-barrel" evidence="12">
    <location>
        <begin position="365"/>
        <end position="451"/>
    </location>
</feature>
<dbReference type="InterPro" id="IPR010129">
    <property type="entry name" value="T1SS_HlyD"/>
</dbReference>
<dbReference type="InterPro" id="IPR058982">
    <property type="entry name" value="Beta-barrel_AprE"/>
</dbReference>
<protein>
    <recommendedName>
        <fullName evidence="9">Membrane fusion protein (MFP) family protein</fullName>
    </recommendedName>
</protein>
<evidence type="ECO:0000256" key="8">
    <source>
        <dbReference type="ARBA" id="ARBA00023136"/>
    </source>
</evidence>
<dbReference type="Gene3D" id="1.10.287.470">
    <property type="entry name" value="Helix hairpin bin"/>
    <property type="match status" value="1"/>
</dbReference>
<dbReference type="Pfam" id="PF26002">
    <property type="entry name" value="Beta-barrel_AprE"/>
    <property type="match status" value="1"/>
</dbReference>
<keyword evidence="4 9" id="KW-1003">Cell membrane</keyword>
<keyword evidence="10" id="KW-0175">Coiled coil</keyword>
<dbReference type="PRINTS" id="PR01490">
    <property type="entry name" value="RTXTOXIND"/>
</dbReference>
<feature type="transmembrane region" description="Helical" evidence="9">
    <location>
        <begin position="66"/>
        <end position="84"/>
    </location>
</feature>
<dbReference type="AlphaFoldDB" id="A0A2T1K4H0"/>
<dbReference type="Proteomes" id="UP000239866">
    <property type="component" value="Unassembled WGS sequence"/>
</dbReference>
<comment type="caution">
    <text evidence="13">The sequence shown here is derived from an EMBL/GenBank/DDBJ whole genome shotgun (WGS) entry which is preliminary data.</text>
</comment>
<dbReference type="GO" id="GO:0015031">
    <property type="term" value="P:protein transport"/>
    <property type="evidence" value="ECO:0007669"/>
    <property type="project" value="InterPro"/>
</dbReference>
<comment type="subcellular location">
    <subcellularLocation>
        <location evidence="1 9">Cell inner membrane</location>
        <topology evidence="1 9">Single-pass membrane protein</topology>
    </subcellularLocation>
</comment>
<evidence type="ECO:0000256" key="7">
    <source>
        <dbReference type="ARBA" id="ARBA00022989"/>
    </source>
</evidence>
<evidence type="ECO:0000256" key="1">
    <source>
        <dbReference type="ARBA" id="ARBA00004377"/>
    </source>
</evidence>
<dbReference type="OrthoDB" id="9775513at2"/>
<evidence type="ECO:0000256" key="2">
    <source>
        <dbReference type="ARBA" id="ARBA00009477"/>
    </source>
</evidence>
<dbReference type="Gene3D" id="2.40.50.100">
    <property type="match status" value="1"/>
</dbReference>
<dbReference type="Gene3D" id="2.40.30.170">
    <property type="match status" value="1"/>
</dbReference>
<evidence type="ECO:0000313" key="13">
    <source>
        <dbReference type="EMBL" id="PSF04653.1"/>
    </source>
</evidence>
<gene>
    <name evidence="13" type="ORF">C7H09_18845</name>
</gene>
<keyword evidence="3 9" id="KW-0813">Transport</keyword>
<evidence type="ECO:0000256" key="9">
    <source>
        <dbReference type="RuleBase" id="RU365093"/>
    </source>
</evidence>
<evidence type="ECO:0000259" key="12">
    <source>
        <dbReference type="Pfam" id="PF26002"/>
    </source>
</evidence>
<evidence type="ECO:0000256" key="10">
    <source>
        <dbReference type="SAM" id="Coils"/>
    </source>
</evidence>
<evidence type="ECO:0000259" key="11">
    <source>
        <dbReference type="Pfam" id="PF25994"/>
    </source>
</evidence>
<dbReference type="InterPro" id="IPR058781">
    <property type="entry name" value="HH_AprE-like"/>
</dbReference>